<sequence length="80" mass="8690">MKRLAALLLPLALSGCAALAASVADAQADQALCERARTQARQGDLAGAEASISRMRDLREAWYCRNDLIEQDRGLYPRAT</sequence>
<evidence type="ECO:0000313" key="3">
    <source>
        <dbReference type="Proteomes" id="UP000532440"/>
    </source>
</evidence>
<keyword evidence="3" id="KW-1185">Reference proteome</keyword>
<dbReference type="RefSeq" id="WP_183966917.1">
    <property type="nucleotide sequence ID" value="NZ_BAABEW010000023.1"/>
</dbReference>
<dbReference type="PROSITE" id="PS51257">
    <property type="entry name" value="PROKAR_LIPOPROTEIN"/>
    <property type="match status" value="1"/>
</dbReference>
<comment type="caution">
    <text evidence="2">The sequence shown here is derived from an EMBL/GenBank/DDBJ whole genome shotgun (WGS) entry which is preliminary data.</text>
</comment>
<dbReference type="EMBL" id="JACHGB010000004">
    <property type="protein sequence ID" value="MBB5271963.1"/>
    <property type="molecule type" value="Genomic_DNA"/>
</dbReference>
<organism evidence="2 3">
    <name type="scientific">Quisquiliibacterium transsilvanicum</name>
    <dbReference type="NCBI Taxonomy" id="1549638"/>
    <lineage>
        <taxon>Bacteria</taxon>
        <taxon>Pseudomonadati</taxon>
        <taxon>Pseudomonadota</taxon>
        <taxon>Betaproteobacteria</taxon>
        <taxon>Burkholderiales</taxon>
        <taxon>Burkholderiaceae</taxon>
        <taxon>Quisquiliibacterium</taxon>
    </lineage>
</organism>
<name>A0A7W8M8N3_9BURK</name>
<evidence type="ECO:0000256" key="1">
    <source>
        <dbReference type="SAM" id="SignalP"/>
    </source>
</evidence>
<evidence type="ECO:0000313" key="2">
    <source>
        <dbReference type="EMBL" id="MBB5271963.1"/>
    </source>
</evidence>
<reference evidence="2 3" key="1">
    <citation type="submission" date="2020-08" db="EMBL/GenBank/DDBJ databases">
        <title>Genomic Encyclopedia of Type Strains, Phase IV (KMG-IV): sequencing the most valuable type-strain genomes for metagenomic binning, comparative biology and taxonomic classification.</title>
        <authorList>
            <person name="Goeker M."/>
        </authorList>
    </citation>
    <scope>NUCLEOTIDE SEQUENCE [LARGE SCALE GENOMIC DNA]</scope>
    <source>
        <strain evidence="2 3">DSM 29781</strain>
    </source>
</reference>
<dbReference type="AlphaFoldDB" id="A0A7W8M8N3"/>
<dbReference type="Proteomes" id="UP000532440">
    <property type="component" value="Unassembled WGS sequence"/>
</dbReference>
<protein>
    <submittedName>
        <fullName evidence="2">Uncharacterized protein</fullName>
    </submittedName>
</protein>
<keyword evidence="1" id="KW-0732">Signal</keyword>
<feature type="signal peptide" evidence="1">
    <location>
        <begin position="1"/>
        <end position="20"/>
    </location>
</feature>
<accession>A0A7W8M8N3</accession>
<proteinExistence type="predicted"/>
<feature type="chain" id="PRO_5030794299" evidence="1">
    <location>
        <begin position="21"/>
        <end position="80"/>
    </location>
</feature>
<gene>
    <name evidence="2" type="ORF">HNQ70_001977</name>
</gene>